<comment type="caution">
    <text evidence="1">Lacks conserved residue(s) required for the propagation of feature annotation.</text>
</comment>
<evidence type="ECO:0000256" key="1">
    <source>
        <dbReference type="HAMAP-Rule" id="MF_02128"/>
    </source>
</evidence>
<organism evidence="5 6">
    <name type="scientific">Prescottella equi ATCC 33707</name>
    <dbReference type="NCBI Taxonomy" id="525370"/>
    <lineage>
        <taxon>Bacteria</taxon>
        <taxon>Bacillati</taxon>
        <taxon>Actinomycetota</taxon>
        <taxon>Actinomycetes</taxon>
        <taxon>Mycobacteriales</taxon>
        <taxon>Nocardiaceae</taxon>
        <taxon>Prescottella</taxon>
    </lineage>
</organism>
<dbReference type="PANTHER" id="PTHR30270:SF0">
    <property type="entry name" value="THIAMINE-MONOPHOSPHATE KINASE"/>
    <property type="match status" value="1"/>
</dbReference>
<keyword evidence="1" id="KW-0547">Nucleotide-binding</keyword>
<feature type="domain" description="PurM-like C-terminal" evidence="4">
    <location>
        <begin position="191"/>
        <end position="284"/>
    </location>
</feature>
<dbReference type="SUPFAM" id="SSF55326">
    <property type="entry name" value="PurM N-terminal domain-like"/>
    <property type="match status" value="1"/>
</dbReference>
<feature type="binding site" evidence="1">
    <location>
        <position position="92"/>
    </location>
    <ligand>
        <name>substrate</name>
    </ligand>
</feature>
<reference evidence="5" key="1">
    <citation type="submission" date="2011-01" db="EMBL/GenBank/DDBJ databases">
        <authorList>
            <person name="Muzny D."/>
            <person name="Qin X."/>
            <person name="Buhay C."/>
            <person name="Dugan-Rocha S."/>
            <person name="Ding Y."/>
            <person name="Chen G."/>
            <person name="Hawes A."/>
            <person name="Holder M."/>
            <person name="Jhangiani S."/>
            <person name="Johnson A."/>
            <person name="Khan Z."/>
            <person name="Li Z."/>
            <person name="Liu W."/>
            <person name="Liu X."/>
            <person name="Perez L."/>
            <person name="Shen H."/>
            <person name="Wang Q."/>
            <person name="Watt J."/>
            <person name="Xi L."/>
            <person name="Xin Y."/>
            <person name="Zhou J."/>
            <person name="Deng J."/>
            <person name="Jiang H."/>
            <person name="Liu Y."/>
            <person name="Qu J."/>
            <person name="Song X.-Z."/>
            <person name="Zhang L."/>
            <person name="Villasana D."/>
            <person name="Johnson A."/>
            <person name="Liu J."/>
            <person name="Liyanage D."/>
            <person name="Lorensuhewa L."/>
            <person name="Robinson T."/>
            <person name="Song A."/>
            <person name="Song B.-B."/>
            <person name="Dinh H."/>
            <person name="Thornton R."/>
            <person name="Coyle M."/>
            <person name="Francisco L."/>
            <person name="Jackson L."/>
            <person name="Javaid M."/>
            <person name="Korchina V."/>
            <person name="Kovar C."/>
            <person name="Mata R."/>
            <person name="Mathew T."/>
            <person name="Ngo R."/>
            <person name="Nguyen L."/>
            <person name="Nguyen N."/>
            <person name="Okwuonu G."/>
            <person name="Ongeri F."/>
            <person name="Pham C."/>
            <person name="Simmons D."/>
            <person name="Wilczek-Boney K."/>
            <person name="Hale W."/>
            <person name="Jakkamsetti A."/>
            <person name="Pham P."/>
            <person name="Ruth R."/>
            <person name="San Lucas F."/>
            <person name="Warren J."/>
            <person name="Zhang J."/>
            <person name="Zhao Z."/>
            <person name="Zhou C."/>
            <person name="Zhu D."/>
            <person name="Lee S."/>
            <person name="Bess C."/>
            <person name="Blankenburg K."/>
            <person name="Forbes L."/>
            <person name="Fu Q."/>
            <person name="Gubbala S."/>
            <person name="Hirani K."/>
            <person name="Jayaseelan J.C."/>
            <person name="Lara F."/>
            <person name="Munidasa M."/>
            <person name="Palculict T."/>
            <person name="Patil S."/>
            <person name="Pu L.-L."/>
            <person name="Saada N."/>
            <person name="Tang L."/>
            <person name="Weissenberger G."/>
            <person name="Zhu Y."/>
            <person name="Hemphill L."/>
            <person name="Shang Y."/>
            <person name="Youmans B."/>
            <person name="Ayvaz T."/>
            <person name="Ross M."/>
            <person name="Santibanez J."/>
            <person name="Aqrawi P."/>
            <person name="Gross S."/>
            <person name="Joshi V."/>
            <person name="Fowler G."/>
            <person name="Nazareth L."/>
            <person name="Reid J."/>
            <person name="Worley K."/>
            <person name="Petrosino J."/>
            <person name="Highlander S."/>
            <person name="Gibbs R."/>
        </authorList>
    </citation>
    <scope>NUCLEOTIDE SEQUENCE [LARGE SCALE GENOMIC DNA]</scope>
    <source>
        <strain evidence="5">ATCC 33707</strain>
    </source>
</reference>
<dbReference type="GO" id="GO:0009229">
    <property type="term" value="P:thiamine diphosphate biosynthetic process"/>
    <property type="evidence" value="ECO:0007669"/>
    <property type="project" value="UniProtKB-UniRule"/>
</dbReference>
<proteinExistence type="inferred from homology"/>
<keyword evidence="1 5" id="KW-0808">Transferase</keyword>
<dbReference type="NCBIfam" id="TIGR01379">
    <property type="entry name" value="thiL"/>
    <property type="match status" value="1"/>
</dbReference>
<name>E9T3Y4_RHOHA</name>
<accession>E9T3Y4</accession>
<dbReference type="Pfam" id="PF02769">
    <property type="entry name" value="AIRS_C"/>
    <property type="match status" value="1"/>
</dbReference>
<feature type="binding site" evidence="1">
    <location>
        <position position="114"/>
    </location>
    <ligand>
        <name>Mg(2+)</name>
        <dbReference type="ChEBI" id="CHEBI:18420"/>
        <label>3</label>
    </ligand>
</feature>
<feature type="binding site" evidence="1">
    <location>
        <position position="85"/>
    </location>
    <ligand>
        <name>Mg(2+)</name>
        <dbReference type="ChEBI" id="CHEBI:18420"/>
        <label>1</label>
    </ligand>
</feature>
<dbReference type="GO" id="GO:0000287">
    <property type="term" value="F:magnesium ion binding"/>
    <property type="evidence" value="ECO:0007669"/>
    <property type="project" value="UniProtKB-UniRule"/>
</dbReference>
<dbReference type="AlphaFoldDB" id="E9T3Y4"/>
<dbReference type="EMBL" id="ADNW02000013">
    <property type="protein sequence ID" value="EGD23558.1"/>
    <property type="molecule type" value="Genomic_DNA"/>
</dbReference>
<keyword evidence="1 5" id="KW-0418">Kinase</keyword>
<dbReference type="STRING" id="43767.A6I91_03225"/>
<sequence length="360" mass="36403">MREANPGTGRPPAHTSTHISIGRPTIESSRPQQDDDDRTVASVGEFAVIGRAVERRRQPSTTLLGPGDDAAVVRMPDGRAAVSADMLVEHRHFRLDWSTPEQVGRKAVAQNGADIAAMGGRPTAFLVSLGCPPDTPLAVAAGISDGLGSAAEALGAGVVGGDLVQADEVVVSVTVLGDLEGRSPVLRSGAREGDVVAVAGALGRSAAGLALLLAGVDPSVPGAAELIDAHRVPTPPYEQGVAAAVAGASAMTDVSDGLVADLGHIADASGVGIRIDRGRIDASAGLLDAARDLGRDPWEWILTGGEDHALAATFPPGTVLPNGWSAIGEVVSGVDADGGRVLVDGHPWTVSGGWQSFDAG</sequence>
<evidence type="ECO:0000259" key="4">
    <source>
        <dbReference type="Pfam" id="PF02769"/>
    </source>
</evidence>
<feature type="binding site" evidence="1">
    <location>
        <position position="306"/>
    </location>
    <ligand>
        <name>substrate</name>
    </ligand>
</feature>
<feature type="binding site" evidence="1">
    <location>
        <position position="85"/>
    </location>
    <ligand>
        <name>Mg(2+)</name>
        <dbReference type="ChEBI" id="CHEBI:18420"/>
        <label>2</label>
    </ligand>
</feature>
<feature type="binding site" evidence="1">
    <location>
        <position position="354"/>
    </location>
    <ligand>
        <name>substrate</name>
    </ligand>
</feature>
<keyword evidence="1" id="KW-0784">Thiamine biosynthesis</keyword>
<evidence type="ECO:0000313" key="5">
    <source>
        <dbReference type="EMBL" id="EGD23558.1"/>
    </source>
</evidence>
<dbReference type="UniPathway" id="UPA00060">
    <property type="reaction ID" value="UER00142"/>
</dbReference>
<dbReference type="InterPro" id="IPR036921">
    <property type="entry name" value="PurM-like_N_sf"/>
</dbReference>
<keyword evidence="1" id="KW-0460">Magnesium</keyword>
<dbReference type="PIRSF" id="PIRSF005303">
    <property type="entry name" value="Thiam_monoph_kin"/>
    <property type="match status" value="1"/>
</dbReference>
<dbReference type="InterPro" id="IPR036676">
    <property type="entry name" value="PurM-like_C_sf"/>
</dbReference>
<dbReference type="Gene3D" id="3.30.1330.10">
    <property type="entry name" value="PurM-like, N-terminal domain"/>
    <property type="match status" value="1"/>
</dbReference>
<dbReference type="Proteomes" id="UP000004245">
    <property type="component" value="Unassembled WGS sequence"/>
</dbReference>
<dbReference type="PANTHER" id="PTHR30270">
    <property type="entry name" value="THIAMINE-MONOPHOSPHATE KINASE"/>
    <property type="match status" value="1"/>
</dbReference>
<feature type="binding site" evidence="1">
    <location>
        <position position="253"/>
    </location>
    <ligand>
        <name>Mg(2+)</name>
        <dbReference type="ChEBI" id="CHEBI:18420"/>
        <label>3</label>
    </ligand>
</feature>
<dbReference type="InterPro" id="IPR006283">
    <property type="entry name" value="ThiL-like"/>
</dbReference>
<feature type="binding site" evidence="1">
    <location>
        <position position="83"/>
    </location>
    <ligand>
        <name>Mg(2+)</name>
        <dbReference type="ChEBI" id="CHEBI:18420"/>
        <label>4</label>
    </ligand>
</feature>
<feature type="binding site" evidence="1">
    <location>
        <begin position="161"/>
        <end position="162"/>
    </location>
    <ligand>
        <name>ATP</name>
        <dbReference type="ChEBI" id="CHEBI:30616"/>
    </ligand>
</feature>
<gene>
    <name evidence="1 5" type="primary">thiL</name>
    <name evidence="5" type="ORF">HMPREF0724_13375</name>
</gene>
<feature type="binding site" evidence="1">
    <location>
        <position position="187"/>
    </location>
    <ligand>
        <name>ATP</name>
        <dbReference type="ChEBI" id="CHEBI:30616"/>
    </ligand>
</feature>
<comment type="caution">
    <text evidence="5">The sequence shown here is derived from an EMBL/GenBank/DDBJ whole genome shotgun (WGS) entry which is preliminary data.</text>
</comment>
<dbReference type="NCBIfam" id="NF004351">
    <property type="entry name" value="PRK05731.1-4"/>
    <property type="match status" value="1"/>
</dbReference>
<dbReference type="CDD" id="cd02194">
    <property type="entry name" value="ThiL"/>
    <property type="match status" value="1"/>
</dbReference>
<dbReference type="HAMAP" id="MF_02128">
    <property type="entry name" value="TMP_kinase"/>
    <property type="match status" value="1"/>
</dbReference>
<feature type="binding site" evidence="1">
    <location>
        <position position="114"/>
    </location>
    <ligand>
        <name>Mg(2+)</name>
        <dbReference type="ChEBI" id="CHEBI:18420"/>
        <label>4</label>
    </ligand>
</feature>
<dbReference type="EC" id="2.7.4.16" evidence="1"/>
<dbReference type="SUPFAM" id="SSF56042">
    <property type="entry name" value="PurM C-terminal domain-like"/>
    <property type="match status" value="1"/>
</dbReference>
<comment type="function">
    <text evidence="1">Catalyzes the ATP-dependent phosphorylation of thiamine-monophosphate (TMP) to form thiamine-pyrophosphate (TPP), the active form of vitamin B1.</text>
</comment>
<dbReference type="InterPro" id="IPR010918">
    <property type="entry name" value="PurM-like_C_dom"/>
</dbReference>
<feature type="binding site" evidence="1">
    <location>
        <position position="255"/>
    </location>
    <ligand>
        <name>ATP</name>
        <dbReference type="ChEBI" id="CHEBI:30616"/>
    </ligand>
</feature>
<feature type="binding site" evidence="1">
    <location>
        <position position="69"/>
    </location>
    <ligand>
        <name>Mg(2+)</name>
        <dbReference type="ChEBI" id="CHEBI:18420"/>
        <label>4</label>
    </ligand>
</feature>
<comment type="catalytic activity">
    <reaction evidence="1">
        <text>thiamine phosphate + ATP = thiamine diphosphate + ADP</text>
        <dbReference type="Rhea" id="RHEA:15913"/>
        <dbReference type="ChEBI" id="CHEBI:30616"/>
        <dbReference type="ChEBI" id="CHEBI:37575"/>
        <dbReference type="ChEBI" id="CHEBI:58937"/>
        <dbReference type="ChEBI" id="CHEBI:456216"/>
        <dbReference type="EC" id="2.7.4.16"/>
    </reaction>
</comment>
<protein>
    <recommendedName>
        <fullName evidence="1">Thiamine-monophosphate kinase</fullName>
        <shortName evidence="1">TMP kinase</shortName>
        <shortName evidence="1">Thiamine-phosphate kinase</shortName>
        <ecNumber evidence="1">2.7.4.16</ecNumber>
    </recommendedName>
</protein>
<feature type="binding site" evidence="1">
    <location>
        <position position="114"/>
    </location>
    <ligand>
        <name>Mg(2+)</name>
        <dbReference type="ChEBI" id="CHEBI:18420"/>
        <label>2</label>
    </ligand>
</feature>
<evidence type="ECO:0000256" key="2">
    <source>
        <dbReference type="SAM" id="MobiDB-lite"/>
    </source>
</evidence>
<dbReference type="Gene3D" id="3.90.650.10">
    <property type="entry name" value="PurM-like C-terminal domain"/>
    <property type="match status" value="1"/>
</dbReference>
<dbReference type="GO" id="GO:0009030">
    <property type="term" value="F:thiamine-phosphate kinase activity"/>
    <property type="evidence" value="ECO:0007669"/>
    <property type="project" value="UniProtKB-UniRule"/>
</dbReference>
<keyword evidence="1" id="KW-0479">Metal-binding</keyword>
<comment type="pathway">
    <text evidence="1">Cofactor biosynthesis; thiamine diphosphate biosynthesis; thiamine diphosphate from thiamine phosphate: step 1/1.</text>
</comment>
<comment type="similarity">
    <text evidence="1">Belongs to the thiamine-monophosphate kinase family.</text>
</comment>
<feature type="binding site" evidence="1">
    <location>
        <position position="256"/>
    </location>
    <ligand>
        <name>Mg(2+)</name>
        <dbReference type="ChEBI" id="CHEBI:18420"/>
        <label>5</label>
    </ligand>
</feature>
<dbReference type="GO" id="GO:0009228">
    <property type="term" value="P:thiamine biosynthetic process"/>
    <property type="evidence" value="ECO:0007669"/>
    <property type="project" value="UniProtKB-KW"/>
</dbReference>
<keyword evidence="6" id="KW-1185">Reference proteome</keyword>
<feature type="binding site" evidence="1">
    <location>
        <position position="162"/>
    </location>
    <ligand>
        <name>Mg(2+)</name>
        <dbReference type="ChEBI" id="CHEBI:18420"/>
        <label>1</label>
    </ligand>
</feature>
<feature type="domain" description="PurM-like N-terminal" evidence="3">
    <location>
        <begin position="67"/>
        <end position="177"/>
    </location>
</feature>
<dbReference type="InterPro" id="IPR016188">
    <property type="entry name" value="PurM-like_N"/>
</dbReference>
<evidence type="ECO:0000313" key="6">
    <source>
        <dbReference type="Proteomes" id="UP000004245"/>
    </source>
</evidence>
<dbReference type="HOGENOM" id="CLU_046964_0_1_11"/>
<feature type="region of interest" description="Disordered" evidence="2">
    <location>
        <begin position="1"/>
        <end position="38"/>
    </location>
</feature>
<dbReference type="Pfam" id="PF00586">
    <property type="entry name" value="AIRS"/>
    <property type="match status" value="1"/>
</dbReference>
<dbReference type="GO" id="GO:0005524">
    <property type="term" value="F:ATP binding"/>
    <property type="evidence" value="ECO:0007669"/>
    <property type="project" value="UniProtKB-UniRule"/>
</dbReference>
<comment type="miscellaneous">
    <text evidence="1">Reaction mechanism of ThiL seems to utilize a direct, inline transfer of the gamma-phosphate of ATP to TMP rather than a phosphorylated enzyme intermediate.</text>
</comment>
<evidence type="ECO:0000259" key="3">
    <source>
        <dbReference type="Pfam" id="PF00586"/>
    </source>
</evidence>
<keyword evidence="1" id="KW-0067">ATP-binding</keyword>
<feature type="binding site" evidence="1">
    <location>
        <position position="69"/>
    </location>
    <ligand>
        <name>Mg(2+)</name>
        <dbReference type="ChEBI" id="CHEBI:18420"/>
        <label>3</label>
    </ligand>
</feature>